<evidence type="ECO:0000256" key="4">
    <source>
        <dbReference type="ARBA" id="ARBA00023004"/>
    </source>
</evidence>
<dbReference type="GO" id="GO:0006572">
    <property type="term" value="P:L-tyrosine catabolic process"/>
    <property type="evidence" value="ECO:0007669"/>
    <property type="project" value="TreeGrafter"/>
</dbReference>
<keyword evidence="7" id="KW-0670">Pyruvate</keyword>
<comment type="caution">
    <text evidence="7">The sequence shown here is derived from an EMBL/GenBank/DDBJ whole genome shotgun (WGS) entry which is preliminary data.</text>
</comment>
<name>A0A2A2GG79_9BACT</name>
<dbReference type="NCBIfam" id="TIGR01263">
    <property type="entry name" value="4HPPD"/>
    <property type="match status" value="1"/>
</dbReference>
<dbReference type="PROSITE" id="PS51819">
    <property type="entry name" value="VOC"/>
    <property type="match status" value="2"/>
</dbReference>
<keyword evidence="7" id="KW-0223">Dioxygenase</keyword>
<evidence type="ECO:0000259" key="6">
    <source>
        <dbReference type="PROSITE" id="PS51819"/>
    </source>
</evidence>
<feature type="binding site" evidence="5">
    <location>
        <position position="350"/>
    </location>
    <ligand>
        <name>Fe cation</name>
        <dbReference type="ChEBI" id="CHEBI:24875"/>
    </ligand>
</feature>
<evidence type="ECO:0000256" key="3">
    <source>
        <dbReference type="ARBA" id="ARBA00022737"/>
    </source>
</evidence>
<dbReference type="Proteomes" id="UP000218831">
    <property type="component" value="Unassembled WGS sequence"/>
</dbReference>
<feature type="domain" description="VOC" evidence="6">
    <location>
        <begin position="27"/>
        <end position="157"/>
    </location>
</feature>
<dbReference type="Pfam" id="PF14696">
    <property type="entry name" value="Glyoxalase_5"/>
    <property type="match status" value="1"/>
</dbReference>
<dbReference type="CDD" id="cd07250">
    <property type="entry name" value="HPPD_C_like"/>
    <property type="match status" value="1"/>
</dbReference>
<protein>
    <submittedName>
        <fullName evidence="7">4-hydroxyphenylpyruvate dioxygenase</fullName>
    </submittedName>
</protein>
<keyword evidence="3" id="KW-0677">Repeat</keyword>
<dbReference type="FunFam" id="3.10.180.10:FF:000001">
    <property type="entry name" value="4-hydroxyphenylpyruvate dioxygenase"/>
    <property type="match status" value="1"/>
</dbReference>
<dbReference type="InterPro" id="IPR005956">
    <property type="entry name" value="4OHPhenylPyrv_dOase"/>
</dbReference>
<dbReference type="SUPFAM" id="SSF54593">
    <property type="entry name" value="Glyoxalase/Bleomycin resistance protein/Dihydroxybiphenyl dioxygenase"/>
    <property type="match status" value="1"/>
</dbReference>
<dbReference type="PANTHER" id="PTHR11959:SF1">
    <property type="entry name" value="4-HYDROXYPHENYLPYRUVATE DIOXYGENASE"/>
    <property type="match status" value="1"/>
</dbReference>
<evidence type="ECO:0000256" key="5">
    <source>
        <dbReference type="PIRSR" id="PIRSR009283-1"/>
    </source>
</evidence>
<comment type="similarity">
    <text evidence="1">Belongs to the 4HPPD family.</text>
</comment>
<feature type="binding site" evidence="5">
    <location>
        <position position="271"/>
    </location>
    <ligand>
        <name>Fe cation</name>
        <dbReference type="ChEBI" id="CHEBI:24875"/>
    </ligand>
</feature>
<dbReference type="InterPro" id="IPR029068">
    <property type="entry name" value="Glyas_Bleomycin-R_OHBP_Dase"/>
</dbReference>
<dbReference type="InterPro" id="IPR037523">
    <property type="entry name" value="VOC_core"/>
</dbReference>
<dbReference type="EMBL" id="NSKE01000001">
    <property type="protein sequence ID" value="PAU95899.1"/>
    <property type="molecule type" value="Genomic_DNA"/>
</dbReference>
<dbReference type="PANTHER" id="PTHR11959">
    <property type="entry name" value="4-HYDROXYPHENYLPYRUVATE DIOXYGENASE"/>
    <property type="match status" value="1"/>
</dbReference>
<keyword evidence="7" id="KW-0560">Oxidoreductase</keyword>
<dbReference type="RefSeq" id="WP_095605143.1">
    <property type="nucleotide sequence ID" value="NZ_NSKE01000001.1"/>
</dbReference>
<dbReference type="AlphaFoldDB" id="A0A2A2GG79"/>
<sequence>MGAQADQTATLNRPVEEEFDDHLGLQDVDFIEHYVGNAKQASHFYQTVFGFELKAYSGLETGNRDRASYLLQQGNIRFLVTSSLNSNSPIADHIAKHGDGIRDIAMHVEDVDRAYKETVKRGAHGVEKPHDLEDEQGSIRKAAIATYGDTIHTLIDRTNYDGIFMPGFESAESPIEKIEPVGIQYVDHCVGNVEEGRMNDWVDFYRDVMGFTQYIHFDDEDISTEYSALMSKVMAGGRGMIKFPINEPAEGKKKSQIEEFLDFYEGPGVQHIALLTGDIIKTVKELKGRGLEFLHVPTSYYEKLESRVGKIDEPIDQLEELGILVDRDDEGYLLQIFSIPVVDRPTFFFEIIQRKGARGFGKGNFKALFEAIEREQDKRGNL</sequence>
<dbReference type="InterPro" id="IPR041736">
    <property type="entry name" value="4OHPhenylPyrv_dOase_N"/>
</dbReference>
<keyword evidence="8" id="KW-1185">Reference proteome</keyword>
<dbReference type="OrthoDB" id="9780241at2"/>
<dbReference type="CDD" id="cd08342">
    <property type="entry name" value="HPPD_N_like"/>
    <property type="match status" value="1"/>
</dbReference>
<dbReference type="GO" id="GO:0046872">
    <property type="term" value="F:metal ion binding"/>
    <property type="evidence" value="ECO:0007669"/>
    <property type="project" value="UniProtKB-KW"/>
</dbReference>
<keyword evidence="2 5" id="KW-0479">Metal-binding</keyword>
<dbReference type="Gene3D" id="3.10.180.10">
    <property type="entry name" value="2,3-Dihydroxybiphenyl 1,2-Dioxygenase, domain 1"/>
    <property type="match status" value="2"/>
</dbReference>
<accession>A0A2A2GG79</accession>
<evidence type="ECO:0000313" key="8">
    <source>
        <dbReference type="Proteomes" id="UP000218831"/>
    </source>
</evidence>
<gene>
    <name evidence="7" type="primary">hppD</name>
    <name evidence="7" type="ORF">CK503_02265</name>
</gene>
<reference evidence="7 8" key="1">
    <citation type="submission" date="2017-08" db="EMBL/GenBank/DDBJ databases">
        <title>Aliifodinibius alkalisoli sp. nov., isolated from saline alkaline soil.</title>
        <authorList>
            <person name="Liu D."/>
            <person name="Zhang G."/>
        </authorList>
    </citation>
    <scope>NUCLEOTIDE SEQUENCE [LARGE SCALE GENOMIC DNA]</scope>
    <source>
        <strain evidence="7 8">WN023</strain>
    </source>
</reference>
<organism evidence="7 8">
    <name type="scientific">Fodinibius salipaludis</name>
    <dbReference type="NCBI Taxonomy" id="2032627"/>
    <lineage>
        <taxon>Bacteria</taxon>
        <taxon>Pseudomonadati</taxon>
        <taxon>Balneolota</taxon>
        <taxon>Balneolia</taxon>
        <taxon>Balneolales</taxon>
        <taxon>Balneolaceae</taxon>
        <taxon>Fodinibius</taxon>
    </lineage>
</organism>
<keyword evidence="4 5" id="KW-0408">Iron</keyword>
<dbReference type="Pfam" id="PF00903">
    <property type="entry name" value="Glyoxalase"/>
    <property type="match status" value="1"/>
</dbReference>
<dbReference type="GO" id="GO:0003868">
    <property type="term" value="F:4-hydroxyphenylpyruvate dioxygenase activity"/>
    <property type="evidence" value="ECO:0007669"/>
    <property type="project" value="InterPro"/>
</dbReference>
<feature type="binding site" evidence="5">
    <location>
        <position position="188"/>
    </location>
    <ligand>
        <name>Fe cation</name>
        <dbReference type="ChEBI" id="CHEBI:24875"/>
    </ligand>
</feature>
<evidence type="ECO:0000256" key="2">
    <source>
        <dbReference type="ARBA" id="ARBA00022723"/>
    </source>
</evidence>
<dbReference type="InterPro" id="IPR004360">
    <property type="entry name" value="Glyas_Fos-R_dOase_dom"/>
</dbReference>
<evidence type="ECO:0000313" key="7">
    <source>
        <dbReference type="EMBL" id="PAU95899.1"/>
    </source>
</evidence>
<evidence type="ECO:0000256" key="1">
    <source>
        <dbReference type="ARBA" id="ARBA00005877"/>
    </source>
</evidence>
<dbReference type="InterPro" id="IPR041735">
    <property type="entry name" value="4OHPhenylPyrv_dOase_C"/>
</dbReference>
<dbReference type="PIRSF" id="PIRSF009283">
    <property type="entry name" value="HPP_dOase"/>
    <property type="match status" value="1"/>
</dbReference>
<feature type="domain" description="VOC" evidence="6">
    <location>
        <begin position="185"/>
        <end position="339"/>
    </location>
</feature>
<proteinExistence type="inferred from homology"/>
<comment type="cofactor">
    <cofactor evidence="5">
        <name>Fe cation</name>
        <dbReference type="ChEBI" id="CHEBI:24875"/>
    </cofactor>
    <text evidence="5">Binds 1 Fe cation per subunit.</text>
</comment>